<dbReference type="InterPro" id="IPR006047">
    <property type="entry name" value="GH13_cat_dom"/>
</dbReference>
<comment type="similarity">
    <text evidence="1">Belongs to the glycosyl hydrolase 13 family.</text>
</comment>
<sequence>MPTPHDVELDARPSAPDTAYRLGETVHSPSGAGKWWRRSVIYQVYPRSFRDTTGSGMGDLRGVTRELHRVAELGVDAVWLSPFFRSPQRDAGYDVSDYCDVDPLFGTLADFDDLVSEADRLGVRVIVDLVPNHCSSEHALFRAALASAPLSAERSLFVFRDGRGADGTEPPNNWQSHFGGSAWTRTTDPDGTPGQWYLHLFDSTQPDFNWDNPAVHAEFERILRFWLDRGAGGFRVDVAHALVKAAGLPDWGGAADGYPLPGFPFADAPMFGREEVHGIFRRWREIVDEYDGDRILCAEANVHPVETMADWVREDEMHQTFNFAFVGASWSAPELKAVVDRSLRAFDAVAAPTTWVLSNHDVSRHATRFGADGADIRAGDGLGPDDVQPDEATGLARARAATLFMLGLPGGVYLYQGEELGLPDHTTLPNRFRQDPTFHRTGGSRIGRDGCRVPLPWTAGGATYGFSDGDAGWLPQPDHWADYARDAQHGVEGSTLELYRRGLAERGRLALGEGGLAWLEQEEATMRTGVVAYANGGTAVVLNAGDAPAPLPAGRLLVESVPGAVTPAGSGHMLAPDAAAWIELSGTH</sequence>
<dbReference type="Gene3D" id="3.20.20.80">
    <property type="entry name" value="Glycosidases"/>
    <property type="match status" value="1"/>
</dbReference>
<evidence type="ECO:0000256" key="1">
    <source>
        <dbReference type="ARBA" id="ARBA00008061"/>
    </source>
</evidence>
<dbReference type="RefSeq" id="WP_373972833.1">
    <property type="nucleotide sequence ID" value="NZ_JBHDLJ010000013.1"/>
</dbReference>
<dbReference type="EMBL" id="JBHDLJ010000013">
    <property type="protein sequence ID" value="MFB0835656.1"/>
    <property type="molecule type" value="Genomic_DNA"/>
</dbReference>
<accession>A0ABV4UQZ8</accession>
<keyword evidence="4" id="KW-1185">Reference proteome</keyword>
<protein>
    <submittedName>
        <fullName evidence="3">Glycoside hydrolase family 13 protein</fullName>
    </submittedName>
</protein>
<name>A0ABV4UQZ8_9MICC</name>
<dbReference type="PANTHER" id="PTHR10357">
    <property type="entry name" value="ALPHA-AMYLASE FAMILY MEMBER"/>
    <property type="match status" value="1"/>
</dbReference>
<organism evidence="3 4">
    <name type="scientific">Arthrobacter halodurans</name>
    <dbReference type="NCBI Taxonomy" id="516699"/>
    <lineage>
        <taxon>Bacteria</taxon>
        <taxon>Bacillati</taxon>
        <taxon>Actinomycetota</taxon>
        <taxon>Actinomycetes</taxon>
        <taxon>Micrococcales</taxon>
        <taxon>Micrococcaceae</taxon>
        <taxon>Arthrobacter</taxon>
    </lineage>
</organism>
<comment type="caution">
    <text evidence="3">The sequence shown here is derived from an EMBL/GenBank/DDBJ whole genome shotgun (WGS) entry which is preliminary data.</text>
</comment>
<dbReference type="InterPro" id="IPR045857">
    <property type="entry name" value="O16G_dom_2"/>
</dbReference>
<dbReference type="GO" id="GO:0016787">
    <property type="term" value="F:hydrolase activity"/>
    <property type="evidence" value="ECO:0007669"/>
    <property type="project" value="UniProtKB-KW"/>
</dbReference>
<evidence type="ECO:0000259" key="2">
    <source>
        <dbReference type="SMART" id="SM00642"/>
    </source>
</evidence>
<reference evidence="3 4" key="1">
    <citation type="submission" date="2024-09" db="EMBL/GenBank/DDBJ databases">
        <authorList>
            <person name="Salinas-Garcia M.A."/>
            <person name="Prieme A."/>
        </authorList>
    </citation>
    <scope>NUCLEOTIDE SEQUENCE [LARGE SCALE GENOMIC DNA]</scope>
    <source>
        <strain evidence="3 4">DSM 21081</strain>
    </source>
</reference>
<dbReference type="CDD" id="cd11332">
    <property type="entry name" value="AmyAc_OligoGlu_TS"/>
    <property type="match status" value="1"/>
</dbReference>
<dbReference type="SMART" id="SM00642">
    <property type="entry name" value="Aamy"/>
    <property type="match status" value="1"/>
</dbReference>
<dbReference type="Pfam" id="PF00128">
    <property type="entry name" value="Alpha-amylase"/>
    <property type="match status" value="1"/>
</dbReference>
<feature type="domain" description="Glycosyl hydrolase family 13 catalytic" evidence="2">
    <location>
        <begin position="43"/>
        <end position="452"/>
    </location>
</feature>
<keyword evidence="3" id="KW-0378">Hydrolase</keyword>
<dbReference type="Gene3D" id="3.90.400.10">
    <property type="entry name" value="Oligo-1,6-glucosidase, Domain 2"/>
    <property type="match status" value="1"/>
</dbReference>
<gene>
    <name evidence="3" type="ORF">ACETWP_13775</name>
</gene>
<proteinExistence type="inferred from homology"/>
<evidence type="ECO:0000313" key="4">
    <source>
        <dbReference type="Proteomes" id="UP001575652"/>
    </source>
</evidence>
<dbReference type="PANTHER" id="PTHR10357:SF179">
    <property type="entry name" value="NEUTRAL AND BASIC AMINO ACID TRANSPORT PROTEIN RBAT"/>
    <property type="match status" value="1"/>
</dbReference>
<dbReference type="InterPro" id="IPR017853">
    <property type="entry name" value="GH"/>
</dbReference>
<dbReference type="Proteomes" id="UP001575652">
    <property type="component" value="Unassembled WGS sequence"/>
</dbReference>
<evidence type="ECO:0000313" key="3">
    <source>
        <dbReference type="EMBL" id="MFB0835656.1"/>
    </source>
</evidence>
<dbReference type="SUPFAM" id="SSF51445">
    <property type="entry name" value="(Trans)glycosidases"/>
    <property type="match status" value="1"/>
</dbReference>